<dbReference type="PANTHER" id="PTHR43046">
    <property type="entry name" value="GDP-MANNOSE MANNOSYL HYDROLASE"/>
    <property type="match status" value="1"/>
</dbReference>
<comment type="caution">
    <text evidence="5">The sequence shown here is derived from an EMBL/GenBank/DDBJ whole genome shotgun (WGS) entry which is preliminary data.</text>
</comment>
<dbReference type="Gene3D" id="3.90.79.10">
    <property type="entry name" value="Nucleoside Triphosphate Pyrophosphohydrolase"/>
    <property type="match status" value="1"/>
</dbReference>
<evidence type="ECO:0000256" key="2">
    <source>
        <dbReference type="ARBA" id="ARBA00022801"/>
    </source>
</evidence>
<evidence type="ECO:0000259" key="4">
    <source>
        <dbReference type="PROSITE" id="PS51462"/>
    </source>
</evidence>
<dbReference type="EMBL" id="QVLU01000004">
    <property type="protein sequence ID" value="RGE73187.1"/>
    <property type="molecule type" value="Genomic_DNA"/>
</dbReference>
<dbReference type="InterPro" id="IPR015797">
    <property type="entry name" value="NUDIX_hydrolase-like_dom_sf"/>
</dbReference>
<dbReference type="InterPro" id="IPR000086">
    <property type="entry name" value="NUDIX_hydrolase_dom"/>
</dbReference>
<dbReference type="InterPro" id="IPR020476">
    <property type="entry name" value="Nudix_hydrolase"/>
</dbReference>
<dbReference type="CDD" id="cd02883">
    <property type="entry name" value="NUDIX_Hydrolase"/>
    <property type="match status" value="1"/>
</dbReference>
<dbReference type="Proteomes" id="UP000261166">
    <property type="component" value="Unassembled WGS sequence"/>
</dbReference>
<reference evidence="5 6" key="1">
    <citation type="submission" date="2018-08" db="EMBL/GenBank/DDBJ databases">
        <title>A genome reference for cultivated species of the human gut microbiota.</title>
        <authorList>
            <person name="Zou Y."/>
            <person name="Xue W."/>
            <person name="Luo G."/>
        </authorList>
    </citation>
    <scope>NUCLEOTIDE SEQUENCE [LARGE SCALE GENOMIC DNA]</scope>
    <source>
        <strain evidence="5 6">AF26-4BH</strain>
    </source>
</reference>
<proteinExistence type="inferred from homology"/>
<evidence type="ECO:0000256" key="1">
    <source>
        <dbReference type="ARBA" id="ARBA00001946"/>
    </source>
</evidence>
<dbReference type="GO" id="GO:0016787">
    <property type="term" value="F:hydrolase activity"/>
    <property type="evidence" value="ECO:0007669"/>
    <property type="project" value="UniProtKB-KW"/>
</dbReference>
<sequence length="169" mass="19605">MKKLLVLDSHDYNNNVPVFEKNAVRAIIIKNGLFAMQLGNSGEYKIPGGTVEEGESFEQALLREIREETGLSVKPDSITELGEIEEIRRDHFLGSRKYICHSFYYRCEVWEEVLETDMTMQETNLGYHLEWASIQQIISANSRLLKETWEMRDTLFFKLLLDNPQSIGL</sequence>
<evidence type="ECO:0000313" key="6">
    <source>
        <dbReference type="Proteomes" id="UP000261166"/>
    </source>
</evidence>
<keyword evidence="2 3" id="KW-0378">Hydrolase</keyword>
<dbReference type="PANTHER" id="PTHR43046:SF14">
    <property type="entry name" value="MUTT_NUDIX FAMILY PROTEIN"/>
    <property type="match status" value="1"/>
</dbReference>
<feature type="domain" description="Nudix hydrolase" evidence="4">
    <location>
        <begin position="1"/>
        <end position="159"/>
    </location>
</feature>
<evidence type="ECO:0000313" key="5">
    <source>
        <dbReference type="EMBL" id="RGE73187.1"/>
    </source>
</evidence>
<dbReference type="PROSITE" id="PS51462">
    <property type="entry name" value="NUDIX"/>
    <property type="match status" value="1"/>
</dbReference>
<dbReference type="InterPro" id="IPR020084">
    <property type="entry name" value="NUDIX_hydrolase_CS"/>
</dbReference>
<dbReference type="OrthoDB" id="511483at2"/>
<dbReference type="SUPFAM" id="SSF55811">
    <property type="entry name" value="Nudix"/>
    <property type="match status" value="1"/>
</dbReference>
<protein>
    <submittedName>
        <fullName evidence="5">NUDIX domain-containing protein</fullName>
    </submittedName>
</protein>
<dbReference type="PRINTS" id="PR00502">
    <property type="entry name" value="NUDIXFAMILY"/>
</dbReference>
<organism evidence="5 6">
    <name type="scientific">Eisenbergiella massiliensis</name>
    <dbReference type="NCBI Taxonomy" id="1720294"/>
    <lineage>
        <taxon>Bacteria</taxon>
        <taxon>Bacillati</taxon>
        <taxon>Bacillota</taxon>
        <taxon>Clostridia</taxon>
        <taxon>Lachnospirales</taxon>
        <taxon>Lachnospiraceae</taxon>
        <taxon>Eisenbergiella</taxon>
    </lineage>
</organism>
<accession>A0A3E3J1F9</accession>
<evidence type="ECO:0000256" key="3">
    <source>
        <dbReference type="RuleBase" id="RU003476"/>
    </source>
</evidence>
<gene>
    <name evidence="5" type="ORF">DWY69_06825</name>
</gene>
<comment type="similarity">
    <text evidence="3">Belongs to the Nudix hydrolase family.</text>
</comment>
<comment type="cofactor">
    <cofactor evidence="1">
        <name>Mg(2+)</name>
        <dbReference type="ChEBI" id="CHEBI:18420"/>
    </cofactor>
</comment>
<dbReference type="AlphaFoldDB" id="A0A3E3J1F9"/>
<dbReference type="PROSITE" id="PS00893">
    <property type="entry name" value="NUDIX_BOX"/>
    <property type="match status" value="1"/>
</dbReference>
<dbReference type="RefSeq" id="WP_025488157.1">
    <property type="nucleotide sequence ID" value="NZ_JBKVAZ010000003.1"/>
</dbReference>
<name>A0A3E3J1F9_9FIRM</name>
<dbReference type="Pfam" id="PF00293">
    <property type="entry name" value="NUDIX"/>
    <property type="match status" value="1"/>
</dbReference>